<reference evidence="6 7" key="1">
    <citation type="submission" date="2017-07" db="EMBL/GenBank/DDBJ databases">
        <title>Acidovorax KNDSW TSA 6 genome sequence and assembly.</title>
        <authorList>
            <person name="Mayilraj S."/>
        </authorList>
    </citation>
    <scope>NUCLEOTIDE SEQUENCE [LARGE SCALE GENOMIC DNA]</scope>
    <source>
        <strain evidence="6 7">KNDSW-TSA6</strain>
    </source>
</reference>
<name>A0A235ELE4_9BURK</name>
<dbReference type="SUPFAM" id="SSF46689">
    <property type="entry name" value="Homeodomain-like"/>
    <property type="match status" value="1"/>
</dbReference>
<dbReference type="Pfam" id="PF00440">
    <property type="entry name" value="TetR_N"/>
    <property type="match status" value="1"/>
</dbReference>
<keyword evidence="2 4" id="KW-0238">DNA-binding</keyword>
<dbReference type="InterPro" id="IPR036271">
    <property type="entry name" value="Tet_transcr_reg_TetR-rel_C_sf"/>
</dbReference>
<evidence type="ECO:0000256" key="4">
    <source>
        <dbReference type="PROSITE-ProRule" id="PRU00335"/>
    </source>
</evidence>
<dbReference type="AlphaFoldDB" id="A0A235ELE4"/>
<dbReference type="OrthoDB" id="326421at2"/>
<proteinExistence type="predicted"/>
<dbReference type="InterPro" id="IPR001647">
    <property type="entry name" value="HTH_TetR"/>
</dbReference>
<dbReference type="Gene3D" id="1.10.10.60">
    <property type="entry name" value="Homeodomain-like"/>
    <property type="match status" value="1"/>
</dbReference>
<keyword evidence="1" id="KW-0805">Transcription regulation</keyword>
<organism evidence="6 7">
    <name type="scientific">Acidovorax kalamii</name>
    <dbReference type="NCBI Taxonomy" id="2004485"/>
    <lineage>
        <taxon>Bacteria</taxon>
        <taxon>Pseudomonadati</taxon>
        <taxon>Pseudomonadota</taxon>
        <taxon>Betaproteobacteria</taxon>
        <taxon>Burkholderiales</taxon>
        <taxon>Comamonadaceae</taxon>
        <taxon>Acidovorax</taxon>
    </lineage>
</organism>
<evidence type="ECO:0000313" key="6">
    <source>
        <dbReference type="EMBL" id="OYD49848.1"/>
    </source>
</evidence>
<keyword evidence="3" id="KW-0804">Transcription</keyword>
<sequence length="203" mass="22518">MDAKTQKAELTRAAIVGAALDLAAAEGLESITLQAVADRVGLSKSGVFSRAGSREALQKAVIEEFGRRFLADVFVPAMQHPKGLPRLQEIMRRWIARTRDVEAFTGCIYTAGAFELDDREGELRDLLHSEITRWRAALRRTVLQAIEAGHLPPDTPPDQLVAEMYSLIMGLLHDVRFLRDPQAAQRTEASWARLVKSYLPSPA</sequence>
<dbReference type="Gene3D" id="1.10.357.10">
    <property type="entry name" value="Tetracycline Repressor, domain 2"/>
    <property type="match status" value="1"/>
</dbReference>
<protein>
    <submittedName>
        <fullName evidence="6">TetR family transcriptional regulator</fullName>
    </submittedName>
</protein>
<evidence type="ECO:0000313" key="7">
    <source>
        <dbReference type="Proteomes" id="UP000215441"/>
    </source>
</evidence>
<dbReference type="InterPro" id="IPR011075">
    <property type="entry name" value="TetR_C"/>
</dbReference>
<feature type="DNA-binding region" description="H-T-H motif" evidence="4">
    <location>
        <begin position="32"/>
        <end position="51"/>
    </location>
</feature>
<keyword evidence="7" id="KW-1185">Reference proteome</keyword>
<dbReference type="RefSeq" id="WP_094290006.1">
    <property type="nucleotide sequence ID" value="NZ_NOIG01000008.1"/>
</dbReference>
<evidence type="ECO:0000256" key="3">
    <source>
        <dbReference type="ARBA" id="ARBA00023163"/>
    </source>
</evidence>
<feature type="domain" description="HTH tetR-type" evidence="5">
    <location>
        <begin position="9"/>
        <end position="69"/>
    </location>
</feature>
<comment type="caution">
    <text evidence="6">The sequence shown here is derived from an EMBL/GenBank/DDBJ whole genome shotgun (WGS) entry which is preliminary data.</text>
</comment>
<dbReference type="PANTHER" id="PTHR47506:SF6">
    <property type="entry name" value="HTH-TYPE TRANSCRIPTIONAL REPRESSOR NEMR"/>
    <property type="match status" value="1"/>
</dbReference>
<evidence type="ECO:0000256" key="1">
    <source>
        <dbReference type="ARBA" id="ARBA00023015"/>
    </source>
</evidence>
<dbReference type="SUPFAM" id="SSF48498">
    <property type="entry name" value="Tetracyclin repressor-like, C-terminal domain"/>
    <property type="match status" value="1"/>
</dbReference>
<dbReference type="EMBL" id="NOIG01000008">
    <property type="protein sequence ID" value="OYD49848.1"/>
    <property type="molecule type" value="Genomic_DNA"/>
</dbReference>
<dbReference type="PROSITE" id="PS50977">
    <property type="entry name" value="HTH_TETR_2"/>
    <property type="match status" value="1"/>
</dbReference>
<accession>A0A235ELE4</accession>
<dbReference type="GO" id="GO:0003677">
    <property type="term" value="F:DNA binding"/>
    <property type="evidence" value="ECO:0007669"/>
    <property type="project" value="UniProtKB-UniRule"/>
</dbReference>
<dbReference type="Pfam" id="PF16925">
    <property type="entry name" value="TetR_C_13"/>
    <property type="match status" value="1"/>
</dbReference>
<evidence type="ECO:0000259" key="5">
    <source>
        <dbReference type="PROSITE" id="PS50977"/>
    </source>
</evidence>
<dbReference type="InterPro" id="IPR009057">
    <property type="entry name" value="Homeodomain-like_sf"/>
</dbReference>
<gene>
    <name evidence="6" type="ORF">CBY09_12905</name>
</gene>
<evidence type="ECO:0000256" key="2">
    <source>
        <dbReference type="ARBA" id="ARBA00023125"/>
    </source>
</evidence>
<dbReference type="Proteomes" id="UP000215441">
    <property type="component" value="Unassembled WGS sequence"/>
</dbReference>
<dbReference type="PANTHER" id="PTHR47506">
    <property type="entry name" value="TRANSCRIPTIONAL REGULATORY PROTEIN"/>
    <property type="match status" value="1"/>
</dbReference>